<dbReference type="Gene3D" id="2.30.170.40">
    <property type="entry name" value="Ribosomal protein L28/L24"/>
    <property type="match status" value="1"/>
</dbReference>
<reference evidence="4" key="1">
    <citation type="submission" date="2018-05" db="EMBL/GenBank/DDBJ databases">
        <authorList>
            <person name="Lanie J.A."/>
            <person name="Ng W.-L."/>
            <person name="Kazmierczak K.M."/>
            <person name="Andrzejewski T.M."/>
            <person name="Davidsen T.M."/>
            <person name="Wayne K.J."/>
            <person name="Tettelin H."/>
            <person name="Glass J.I."/>
            <person name="Rusch D."/>
            <person name="Podicherti R."/>
            <person name="Tsui H.-C.T."/>
            <person name="Winkler M.E."/>
        </authorList>
    </citation>
    <scope>NUCLEOTIDE SEQUENCE</scope>
</reference>
<dbReference type="EMBL" id="UINC01009179">
    <property type="protein sequence ID" value="SVA41187.1"/>
    <property type="molecule type" value="Genomic_DNA"/>
</dbReference>
<comment type="similarity">
    <text evidence="1">Belongs to the bacterial ribosomal protein bL28 family.</text>
</comment>
<organism evidence="4">
    <name type="scientific">marine metagenome</name>
    <dbReference type="NCBI Taxonomy" id="408172"/>
    <lineage>
        <taxon>unclassified sequences</taxon>
        <taxon>metagenomes</taxon>
        <taxon>ecological metagenomes</taxon>
    </lineage>
</organism>
<dbReference type="GO" id="GO:1990904">
    <property type="term" value="C:ribonucleoprotein complex"/>
    <property type="evidence" value="ECO:0007669"/>
    <property type="project" value="UniProtKB-KW"/>
</dbReference>
<evidence type="ECO:0000256" key="2">
    <source>
        <dbReference type="ARBA" id="ARBA00022980"/>
    </source>
</evidence>
<keyword evidence="2" id="KW-0689">Ribosomal protein</keyword>
<proteinExistence type="inferred from homology"/>
<dbReference type="PANTHER" id="PTHR39080">
    <property type="entry name" value="50S RIBOSOMAL PROTEIN L28"/>
    <property type="match status" value="1"/>
</dbReference>
<dbReference type="AlphaFoldDB" id="A0A381VNG0"/>
<dbReference type="Pfam" id="PF00830">
    <property type="entry name" value="Ribosomal_L28"/>
    <property type="match status" value="1"/>
</dbReference>
<gene>
    <name evidence="4" type="ORF">METZ01_LOCUS94041</name>
</gene>
<protein>
    <recommendedName>
        <fullName evidence="5">50S ribosomal protein L28</fullName>
    </recommendedName>
</protein>
<name>A0A381VNG0_9ZZZZ</name>
<keyword evidence="3" id="KW-0687">Ribonucleoprotein</keyword>
<evidence type="ECO:0000313" key="4">
    <source>
        <dbReference type="EMBL" id="SVA41187.1"/>
    </source>
</evidence>
<dbReference type="InterPro" id="IPR026569">
    <property type="entry name" value="Ribosomal_bL28"/>
</dbReference>
<dbReference type="SUPFAM" id="SSF143800">
    <property type="entry name" value="L28p-like"/>
    <property type="match status" value="1"/>
</dbReference>
<evidence type="ECO:0008006" key="5">
    <source>
        <dbReference type="Google" id="ProtNLM"/>
    </source>
</evidence>
<accession>A0A381VNG0</accession>
<dbReference type="PANTHER" id="PTHR39080:SF1">
    <property type="entry name" value="LARGE RIBOSOMAL SUBUNIT PROTEIN BL28A"/>
    <property type="match status" value="1"/>
</dbReference>
<sequence>MAICAICNKSGQSGNNVSHSKRRTRTRWSANIQKATVEINGVTQKANVCTRCLRTQYKSAMKD</sequence>
<evidence type="ECO:0000256" key="1">
    <source>
        <dbReference type="ARBA" id="ARBA00008760"/>
    </source>
</evidence>
<dbReference type="GO" id="GO:0006412">
    <property type="term" value="P:translation"/>
    <property type="evidence" value="ECO:0007669"/>
    <property type="project" value="InterPro"/>
</dbReference>
<dbReference type="InterPro" id="IPR050096">
    <property type="entry name" value="Bacterial_rp_bL28"/>
</dbReference>
<dbReference type="NCBIfam" id="TIGR00009">
    <property type="entry name" value="L28"/>
    <property type="match status" value="1"/>
</dbReference>
<dbReference type="GO" id="GO:0003735">
    <property type="term" value="F:structural constituent of ribosome"/>
    <property type="evidence" value="ECO:0007669"/>
    <property type="project" value="InterPro"/>
</dbReference>
<dbReference type="InterPro" id="IPR001383">
    <property type="entry name" value="Ribosomal_bL28_bact-type"/>
</dbReference>
<dbReference type="InterPro" id="IPR037147">
    <property type="entry name" value="Ribosomal_bL28_sf"/>
</dbReference>
<dbReference type="InterPro" id="IPR034704">
    <property type="entry name" value="Ribosomal_bL28/bL31-like_sf"/>
</dbReference>
<dbReference type="GO" id="GO:0005840">
    <property type="term" value="C:ribosome"/>
    <property type="evidence" value="ECO:0007669"/>
    <property type="project" value="UniProtKB-KW"/>
</dbReference>
<evidence type="ECO:0000256" key="3">
    <source>
        <dbReference type="ARBA" id="ARBA00023274"/>
    </source>
</evidence>